<dbReference type="CDD" id="cd12797">
    <property type="entry name" value="M23_peptidase"/>
    <property type="match status" value="1"/>
</dbReference>
<dbReference type="RefSeq" id="WP_092481963.1">
    <property type="nucleotide sequence ID" value="NZ_FOYM01000003.1"/>
</dbReference>
<dbReference type="Pfam" id="PF01476">
    <property type="entry name" value="LysM"/>
    <property type="match status" value="1"/>
</dbReference>
<protein>
    <submittedName>
        <fullName evidence="4">Murein DD-endopeptidase MepM and murein hydrolase activator NlpD, contain LysM domain</fullName>
    </submittedName>
</protein>
<name>A0A1I6CZH7_9FIRM</name>
<dbReference type="PROSITE" id="PS51109">
    <property type="entry name" value="G5"/>
    <property type="match status" value="1"/>
</dbReference>
<gene>
    <name evidence="4" type="ORF">SAMN05660706_103113</name>
</gene>
<dbReference type="SUPFAM" id="SSF54106">
    <property type="entry name" value="LysM domain"/>
    <property type="match status" value="1"/>
</dbReference>
<dbReference type="InterPro" id="IPR036779">
    <property type="entry name" value="LysM_dom_sf"/>
</dbReference>
<dbReference type="PANTHER" id="PTHR21666">
    <property type="entry name" value="PEPTIDASE-RELATED"/>
    <property type="match status" value="1"/>
</dbReference>
<dbReference type="InterPro" id="IPR011055">
    <property type="entry name" value="Dup_hybrid_motif"/>
</dbReference>
<reference evidence="5" key="1">
    <citation type="submission" date="2016-10" db="EMBL/GenBank/DDBJ databases">
        <authorList>
            <person name="Varghese N."/>
            <person name="Submissions S."/>
        </authorList>
    </citation>
    <scope>NUCLEOTIDE SEQUENCE [LARGE SCALE GENOMIC DNA]</scope>
    <source>
        <strain evidence="5">DSM 3669</strain>
    </source>
</reference>
<dbReference type="GO" id="GO:0004222">
    <property type="term" value="F:metalloendopeptidase activity"/>
    <property type="evidence" value="ECO:0007669"/>
    <property type="project" value="TreeGrafter"/>
</dbReference>
<dbReference type="InterPro" id="IPR050570">
    <property type="entry name" value="Cell_wall_metabolism_enzyme"/>
</dbReference>
<dbReference type="AlphaFoldDB" id="A0A1I6CZH7"/>
<dbReference type="CDD" id="cd00118">
    <property type="entry name" value="LysM"/>
    <property type="match status" value="1"/>
</dbReference>
<dbReference type="EMBL" id="FOYM01000003">
    <property type="protein sequence ID" value="SFQ98502.1"/>
    <property type="molecule type" value="Genomic_DNA"/>
</dbReference>
<keyword evidence="4" id="KW-0378">Hydrolase</keyword>
<dbReference type="Proteomes" id="UP000199584">
    <property type="component" value="Unassembled WGS sequence"/>
</dbReference>
<evidence type="ECO:0000259" key="3">
    <source>
        <dbReference type="PROSITE" id="PS51782"/>
    </source>
</evidence>
<dbReference type="SMART" id="SM00257">
    <property type="entry name" value="LysM"/>
    <property type="match status" value="1"/>
</dbReference>
<accession>A0A1I6CZH7</accession>
<evidence type="ECO:0000313" key="4">
    <source>
        <dbReference type="EMBL" id="SFQ98502.1"/>
    </source>
</evidence>
<sequence length="458" mass="50283">MIQCDKKKFVHKLTNLQKSVHLLLTGSRKKFLLLLLIPLLAALAFFGQAGCAVVLNGEVLAVAADRETAKAAVEEYLTMLERTGGMPVTLNDEIKYRPTWKLQKTVSDKKEIRRLLAGALGKYEATGIFVDGKMVAVVKDNGSGKRVLEKLLNTYDNRGNGNVSFKQKVELKPVAAGKAELLSVEEAVERIRFGGTEPRTYTVKEGDTLWDVAAAVHLPVEELLQANPDLKPETMQIGREIKISRTSPLVDVLTTYTDTRREEILYRVQEKVSPDLFLGERKLVQRGQPGWREVVYNITLENGVEKSKEVLREKVLKEPVPQIIAKGNRKLLAFRGGNGRLAYPTVGGIVSPFGERWGRTHEGVDIGANYGSPVVAAEAGRVLRAGYRGGYGLCIDIAHGNGVVTRYAHLSSAAVKPGQRVERGQFIGRSGSSGNSTGPHLHFEVRVNGVPKNPSLFI</sequence>
<dbReference type="InterPro" id="IPR016047">
    <property type="entry name" value="M23ase_b-sheet_dom"/>
</dbReference>
<evidence type="ECO:0000259" key="2">
    <source>
        <dbReference type="PROSITE" id="PS51109"/>
    </source>
</evidence>
<dbReference type="Pfam" id="PF07501">
    <property type="entry name" value="G5"/>
    <property type="match status" value="1"/>
</dbReference>
<dbReference type="Gene3D" id="2.70.70.10">
    <property type="entry name" value="Glucose Permease (Domain IIA)"/>
    <property type="match status" value="1"/>
</dbReference>
<organism evidence="4 5">
    <name type="scientific">Desulfoscipio geothermicus DSM 3669</name>
    <dbReference type="NCBI Taxonomy" id="1121426"/>
    <lineage>
        <taxon>Bacteria</taxon>
        <taxon>Bacillati</taxon>
        <taxon>Bacillota</taxon>
        <taxon>Clostridia</taxon>
        <taxon>Eubacteriales</taxon>
        <taxon>Desulfallaceae</taxon>
        <taxon>Desulfoscipio</taxon>
    </lineage>
</organism>
<dbReference type="Gene3D" id="3.10.350.10">
    <property type="entry name" value="LysM domain"/>
    <property type="match status" value="1"/>
</dbReference>
<dbReference type="InterPro" id="IPR018392">
    <property type="entry name" value="LysM"/>
</dbReference>
<dbReference type="STRING" id="39060.SAMN05660706_103113"/>
<dbReference type="InterPro" id="IPR011098">
    <property type="entry name" value="G5_dom"/>
</dbReference>
<keyword evidence="5" id="KW-1185">Reference proteome</keyword>
<feature type="domain" description="LysM" evidence="3">
    <location>
        <begin position="199"/>
        <end position="243"/>
    </location>
</feature>
<keyword evidence="1" id="KW-0732">Signal</keyword>
<dbReference type="PROSITE" id="PS51782">
    <property type="entry name" value="LYSM"/>
    <property type="match status" value="1"/>
</dbReference>
<evidence type="ECO:0000313" key="5">
    <source>
        <dbReference type="Proteomes" id="UP000199584"/>
    </source>
</evidence>
<dbReference type="OrthoDB" id="9814460at2"/>
<dbReference type="Pfam" id="PF01551">
    <property type="entry name" value="Peptidase_M23"/>
    <property type="match status" value="1"/>
</dbReference>
<dbReference type="SUPFAM" id="SSF51261">
    <property type="entry name" value="Duplicated hybrid motif"/>
    <property type="match status" value="1"/>
</dbReference>
<dbReference type="Gene3D" id="2.20.230.10">
    <property type="entry name" value="Resuscitation-promoting factor rpfb"/>
    <property type="match status" value="1"/>
</dbReference>
<dbReference type="SMART" id="SM01208">
    <property type="entry name" value="G5"/>
    <property type="match status" value="1"/>
</dbReference>
<proteinExistence type="predicted"/>
<dbReference type="PANTHER" id="PTHR21666:SF270">
    <property type="entry name" value="MUREIN HYDROLASE ACTIVATOR ENVC"/>
    <property type="match status" value="1"/>
</dbReference>
<feature type="domain" description="G5" evidence="2">
    <location>
        <begin position="250"/>
        <end position="330"/>
    </location>
</feature>
<evidence type="ECO:0000256" key="1">
    <source>
        <dbReference type="ARBA" id="ARBA00022729"/>
    </source>
</evidence>